<dbReference type="InterPro" id="IPR037185">
    <property type="entry name" value="EmrE-like"/>
</dbReference>
<feature type="domain" description="EamA" evidence="6">
    <location>
        <begin position="150"/>
        <end position="285"/>
    </location>
</feature>
<evidence type="ECO:0000259" key="6">
    <source>
        <dbReference type="Pfam" id="PF00892"/>
    </source>
</evidence>
<evidence type="ECO:0000256" key="2">
    <source>
        <dbReference type="ARBA" id="ARBA00022692"/>
    </source>
</evidence>
<evidence type="ECO:0000256" key="5">
    <source>
        <dbReference type="SAM" id="Phobius"/>
    </source>
</evidence>
<dbReference type="PANTHER" id="PTHR32322:SF14">
    <property type="entry name" value="PROTEIN PAGO"/>
    <property type="match status" value="1"/>
</dbReference>
<evidence type="ECO:0000313" key="7">
    <source>
        <dbReference type="EMBL" id="KYQ71901.1"/>
    </source>
</evidence>
<evidence type="ECO:0000256" key="1">
    <source>
        <dbReference type="ARBA" id="ARBA00004141"/>
    </source>
</evidence>
<keyword evidence="8" id="KW-1185">Reference proteome</keyword>
<feature type="transmembrane region" description="Helical" evidence="5">
    <location>
        <begin position="212"/>
        <end position="231"/>
    </location>
</feature>
<feature type="transmembrane region" description="Helical" evidence="5">
    <location>
        <begin position="266"/>
        <end position="286"/>
    </location>
</feature>
<dbReference type="Pfam" id="PF00892">
    <property type="entry name" value="EamA"/>
    <property type="match status" value="2"/>
</dbReference>
<evidence type="ECO:0000313" key="8">
    <source>
        <dbReference type="Proteomes" id="UP000076276"/>
    </source>
</evidence>
<keyword evidence="2 5" id="KW-0812">Transmembrane</keyword>
<keyword evidence="4 5" id="KW-0472">Membrane</keyword>
<feature type="transmembrane region" description="Helical" evidence="5">
    <location>
        <begin position="122"/>
        <end position="142"/>
    </location>
</feature>
<feature type="transmembrane region" description="Helical" evidence="5">
    <location>
        <begin position="67"/>
        <end position="88"/>
    </location>
</feature>
<feature type="domain" description="EamA" evidence="6">
    <location>
        <begin position="12"/>
        <end position="137"/>
    </location>
</feature>
<dbReference type="PANTHER" id="PTHR32322">
    <property type="entry name" value="INNER MEMBRANE TRANSPORTER"/>
    <property type="match status" value="1"/>
</dbReference>
<dbReference type="SUPFAM" id="SSF103481">
    <property type="entry name" value="Multidrug resistance efflux transporter EmrE"/>
    <property type="match status" value="2"/>
</dbReference>
<gene>
    <name evidence="7" type="ORF">AZH43_11775</name>
</gene>
<dbReference type="InterPro" id="IPR000620">
    <property type="entry name" value="EamA_dom"/>
</dbReference>
<dbReference type="InterPro" id="IPR050638">
    <property type="entry name" value="AA-Vitamin_Transporters"/>
</dbReference>
<dbReference type="EMBL" id="LUAW01000020">
    <property type="protein sequence ID" value="KYQ71901.1"/>
    <property type="molecule type" value="Genomic_DNA"/>
</dbReference>
<comment type="subcellular location">
    <subcellularLocation>
        <location evidence="1">Membrane</location>
        <topology evidence="1">Multi-pass membrane protein</topology>
    </subcellularLocation>
</comment>
<protein>
    <recommendedName>
        <fullName evidence="6">EamA domain-containing protein</fullName>
    </recommendedName>
</protein>
<feature type="transmembrane region" description="Helical" evidence="5">
    <location>
        <begin position="35"/>
        <end position="55"/>
    </location>
</feature>
<feature type="transmembrane region" description="Helical" evidence="5">
    <location>
        <begin position="243"/>
        <end position="260"/>
    </location>
</feature>
<accession>A0A151Y1F8</accession>
<feature type="transmembrane region" description="Helical" evidence="5">
    <location>
        <begin position="94"/>
        <end position="115"/>
    </location>
</feature>
<dbReference type="GO" id="GO:0016020">
    <property type="term" value="C:membrane"/>
    <property type="evidence" value="ECO:0007669"/>
    <property type="project" value="UniProtKB-SubCell"/>
</dbReference>
<dbReference type="RefSeq" id="WP_067668708.1">
    <property type="nucleotide sequence ID" value="NZ_CBCSIK010000002.1"/>
</dbReference>
<keyword evidence="3 5" id="KW-1133">Transmembrane helix</keyword>
<dbReference type="OrthoDB" id="9776210at2"/>
<dbReference type="STRING" id="1806892.AZH43_11775"/>
<feature type="transmembrane region" description="Helical" evidence="5">
    <location>
        <begin position="180"/>
        <end position="200"/>
    </location>
</feature>
<sequence length="302" mass="32770">MPSKLNLMVSYALLVFIWSTTPLAIVWSVADLHSLWALALRFFIALPLAVVLLWITRAKLPMNGLSIHSYVAGACSFIGSQIFTYLATAYLSSGIIALMFGLAPIITGLIGFFVFKIRLRRLQWLGMLIAVAGLGIICLGGSEQHVQPAGIGLMLLSVFIYCASIFWVKKINAPLAPMSQATGSILVSALLAMCMLPFIWSYAPTEMPGAKSLFGLAYAVVMASLVAMFCYFKLVQNVQATTLSLTTVLTPMIAMLVGALLNDEKITIMVFLGAAVLLSGLFVYFYQDFKASRALAQKIKAE</sequence>
<feature type="transmembrane region" description="Helical" evidence="5">
    <location>
        <begin position="148"/>
        <end position="168"/>
    </location>
</feature>
<dbReference type="AlphaFoldDB" id="A0A151Y1F8"/>
<evidence type="ECO:0000256" key="3">
    <source>
        <dbReference type="ARBA" id="ARBA00022989"/>
    </source>
</evidence>
<reference evidence="7 8" key="1">
    <citation type="submission" date="2016-03" db="EMBL/GenBank/DDBJ databases">
        <title>Acinetobacter genomospecies 28 strain ANC 4149.</title>
        <authorList>
            <person name="Radolfova-Krizova L."/>
            <person name="Nemec A."/>
        </authorList>
    </citation>
    <scope>NUCLEOTIDE SEQUENCE [LARGE SCALE GENOMIC DNA]</scope>
    <source>
        <strain evidence="7 8">ANC 4149</strain>
    </source>
</reference>
<name>A0A151Y1F8_9GAMM</name>
<evidence type="ECO:0000256" key="4">
    <source>
        <dbReference type="ARBA" id="ARBA00023136"/>
    </source>
</evidence>
<comment type="caution">
    <text evidence="7">The sequence shown here is derived from an EMBL/GenBank/DDBJ whole genome shotgun (WGS) entry which is preliminary data.</text>
</comment>
<dbReference type="Proteomes" id="UP000076276">
    <property type="component" value="Unassembled WGS sequence"/>
</dbReference>
<organism evidence="7 8">
    <name type="scientific">Acinetobacter pragensis</name>
    <dbReference type="NCBI Taxonomy" id="1806892"/>
    <lineage>
        <taxon>Bacteria</taxon>
        <taxon>Pseudomonadati</taxon>
        <taxon>Pseudomonadota</taxon>
        <taxon>Gammaproteobacteria</taxon>
        <taxon>Moraxellales</taxon>
        <taxon>Moraxellaceae</taxon>
        <taxon>Acinetobacter</taxon>
    </lineage>
</organism>
<feature type="transmembrane region" description="Helical" evidence="5">
    <location>
        <begin position="7"/>
        <end position="29"/>
    </location>
</feature>
<proteinExistence type="predicted"/>